<dbReference type="InterPro" id="IPR047057">
    <property type="entry name" value="MerR_fam"/>
</dbReference>
<evidence type="ECO:0000256" key="1">
    <source>
        <dbReference type="ARBA" id="ARBA00023125"/>
    </source>
</evidence>
<evidence type="ECO:0000313" key="3">
    <source>
        <dbReference type="EMBL" id="MBC9225701.1"/>
    </source>
</evidence>
<accession>A0A8I0EUQ8</accession>
<dbReference type="InterPro" id="IPR009061">
    <property type="entry name" value="DNA-bd_dom_put_sf"/>
</dbReference>
<dbReference type="EMBL" id="JACTVM010000001">
    <property type="protein sequence ID" value="MBC9225701.1"/>
    <property type="molecule type" value="Genomic_DNA"/>
</dbReference>
<dbReference type="InterPro" id="IPR000551">
    <property type="entry name" value="MerR-type_HTH_dom"/>
</dbReference>
<organism evidence="3 4">
    <name type="scientific">Aeromicrobium senzhongii</name>
    <dbReference type="NCBI Taxonomy" id="2663859"/>
    <lineage>
        <taxon>Bacteria</taxon>
        <taxon>Bacillati</taxon>
        <taxon>Actinomycetota</taxon>
        <taxon>Actinomycetes</taxon>
        <taxon>Propionibacteriales</taxon>
        <taxon>Nocardioidaceae</taxon>
        <taxon>Aeromicrobium</taxon>
    </lineage>
</organism>
<reference evidence="3" key="1">
    <citation type="submission" date="2020-09" db="EMBL/GenBank/DDBJ databases">
        <title>Novel species in genus Aeromicrobium.</title>
        <authorList>
            <person name="Zhang G."/>
        </authorList>
    </citation>
    <scope>NUCLEOTIDE SEQUENCE</scope>
    <source>
        <strain evidence="3">Zg-636</strain>
    </source>
</reference>
<dbReference type="SUPFAM" id="SSF46955">
    <property type="entry name" value="Putative DNA-binding domain"/>
    <property type="match status" value="1"/>
</dbReference>
<comment type="caution">
    <text evidence="3">The sequence shown here is derived from an EMBL/GenBank/DDBJ whole genome shotgun (WGS) entry which is preliminary data.</text>
</comment>
<name>A0A8I0EUQ8_9ACTN</name>
<dbReference type="GO" id="GO:0003677">
    <property type="term" value="F:DNA binding"/>
    <property type="evidence" value="ECO:0007669"/>
    <property type="project" value="UniProtKB-KW"/>
</dbReference>
<proteinExistence type="predicted"/>
<feature type="domain" description="HTH merR-type" evidence="2">
    <location>
        <begin position="1"/>
        <end position="70"/>
    </location>
</feature>
<sequence>MRLAELSSRSGLPTATIKYYLRSGLVPPGETEGSTWARYDETHLRRLRLVRALTEFAGLSLDEVRVVVAALDAAGSEHDARGAAQWPLSAPGPDEPTPEALDQVHALIARHGWNIEPDSPHRRVLAAALDTVGELGMPATDEILDAYAEAVDIVAAVDVPSVMAETDPIVAAEKLVVGTLLYEPVLTTLRRMAHEAVSAEPS</sequence>
<dbReference type="PROSITE" id="PS50937">
    <property type="entry name" value="HTH_MERR_2"/>
    <property type="match status" value="1"/>
</dbReference>
<dbReference type="Pfam" id="PF13411">
    <property type="entry name" value="MerR_1"/>
    <property type="match status" value="1"/>
</dbReference>
<dbReference type="Gene3D" id="1.10.1660.10">
    <property type="match status" value="1"/>
</dbReference>
<dbReference type="PANTHER" id="PTHR30204">
    <property type="entry name" value="REDOX-CYCLING DRUG-SENSING TRANSCRIPTIONAL ACTIVATOR SOXR"/>
    <property type="match status" value="1"/>
</dbReference>
<dbReference type="RefSeq" id="WP_187768811.1">
    <property type="nucleotide sequence ID" value="NZ_JACTVM010000001.1"/>
</dbReference>
<dbReference type="SMART" id="SM00422">
    <property type="entry name" value="HTH_MERR"/>
    <property type="match status" value="1"/>
</dbReference>
<dbReference type="PRINTS" id="PR00040">
    <property type="entry name" value="HTHMERR"/>
</dbReference>
<dbReference type="GO" id="GO:0003700">
    <property type="term" value="F:DNA-binding transcription factor activity"/>
    <property type="evidence" value="ECO:0007669"/>
    <property type="project" value="InterPro"/>
</dbReference>
<dbReference type="Proteomes" id="UP000620591">
    <property type="component" value="Unassembled WGS sequence"/>
</dbReference>
<protein>
    <submittedName>
        <fullName evidence="3">MerR family transcriptional regulator</fullName>
    </submittedName>
</protein>
<dbReference type="AlphaFoldDB" id="A0A8I0EUQ8"/>
<evidence type="ECO:0000259" key="2">
    <source>
        <dbReference type="PROSITE" id="PS50937"/>
    </source>
</evidence>
<evidence type="ECO:0000313" key="4">
    <source>
        <dbReference type="Proteomes" id="UP000620591"/>
    </source>
</evidence>
<dbReference type="PANTHER" id="PTHR30204:SF98">
    <property type="entry name" value="HTH-TYPE TRANSCRIPTIONAL REGULATOR ADHR"/>
    <property type="match status" value="1"/>
</dbReference>
<keyword evidence="1" id="KW-0238">DNA-binding</keyword>
<gene>
    <name evidence="3" type="ORF">IBG24_05165</name>
</gene>